<dbReference type="InterPro" id="IPR058639">
    <property type="entry name" value="BSH_YknX-like"/>
</dbReference>
<dbReference type="Gene3D" id="1.10.287.470">
    <property type="entry name" value="Helix hairpin bin"/>
    <property type="match status" value="1"/>
</dbReference>
<reference evidence="7 8" key="1">
    <citation type="submission" date="2023-10" db="EMBL/GenBank/DDBJ databases">
        <title>Screening of Alkalihalobacillus lindianensis BZ-TG-R113 and Its Alleviation of Salt Stress on Rapeseed Growth.</title>
        <authorList>
            <person name="Zhao B."/>
            <person name="Guo T."/>
        </authorList>
    </citation>
    <scope>NUCLEOTIDE SEQUENCE [LARGE SCALE GENOMIC DNA]</scope>
    <source>
        <strain evidence="7 8">BZ-TG-R113</strain>
    </source>
</reference>
<evidence type="ECO:0000259" key="5">
    <source>
        <dbReference type="Pfam" id="PF25984"/>
    </source>
</evidence>
<feature type="domain" description="YknX-like alpha-helical hairpin" evidence="4">
    <location>
        <begin position="106"/>
        <end position="184"/>
    </location>
</feature>
<dbReference type="EMBL" id="JAWJBA010000001">
    <property type="protein sequence ID" value="MDV2682903.1"/>
    <property type="molecule type" value="Genomic_DNA"/>
</dbReference>
<dbReference type="Proteomes" id="UP001287282">
    <property type="component" value="Unassembled WGS sequence"/>
</dbReference>
<feature type="domain" description="YknX-like beta-barrel" evidence="6">
    <location>
        <begin position="227"/>
        <end position="313"/>
    </location>
</feature>
<organism evidence="7 8">
    <name type="scientific">Alkalihalophilus lindianensis</name>
    <dbReference type="NCBI Taxonomy" id="1630542"/>
    <lineage>
        <taxon>Bacteria</taxon>
        <taxon>Bacillati</taxon>
        <taxon>Bacillota</taxon>
        <taxon>Bacilli</taxon>
        <taxon>Bacillales</taxon>
        <taxon>Bacillaceae</taxon>
        <taxon>Alkalihalophilus</taxon>
    </lineage>
</organism>
<name>A0ABU3X543_9BACI</name>
<dbReference type="Pfam" id="PF25990">
    <property type="entry name" value="Beta-barrel_YknX"/>
    <property type="match status" value="1"/>
</dbReference>
<dbReference type="Pfam" id="PF25984">
    <property type="entry name" value="BSH_YknX"/>
    <property type="match status" value="1"/>
</dbReference>
<dbReference type="PANTHER" id="PTHR32347:SF14">
    <property type="entry name" value="EFFLUX SYSTEM COMPONENT YKNX-RELATED"/>
    <property type="match status" value="1"/>
</dbReference>
<dbReference type="Pfam" id="PF25982">
    <property type="entry name" value="HH_YknX"/>
    <property type="match status" value="1"/>
</dbReference>
<evidence type="ECO:0000256" key="3">
    <source>
        <dbReference type="SAM" id="Coils"/>
    </source>
</evidence>
<accession>A0ABU3X543</accession>
<dbReference type="InterPro" id="IPR058638">
    <property type="entry name" value="HH_YknX-like"/>
</dbReference>
<dbReference type="Gene3D" id="2.40.50.100">
    <property type="match status" value="1"/>
</dbReference>
<evidence type="ECO:0000313" key="8">
    <source>
        <dbReference type="Proteomes" id="UP001287282"/>
    </source>
</evidence>
<evidence type="ECO:0000256" key="1">
    <source>
        <dbReference type="ARBA" id="ARBA00004196"/>
    </source>
</evidence>
<keyword evidence="2 3" id="KW-0175">Coiled coil</keyword>
<sequence>MMKKKTRLIVGISALGLVLAGGIGGGLYFTGDREVNAMLDEPWVEQVGNMTFSEDFSASAFSGKVEPEKHEKIYYEPDKGTIEEVFVQEGELIEEGTELFVYEPLEDSTLELEQLKMQLDMSYLQINQSDKKKKKLEKSLKEAQDEEEKELIQEELDQLQFDLRMSNLEAGQLQKQIASLEEEAGSTAVVSKSKGIVQSVNQDVIDGASLEQSPGAFIQIVSTGSYLIKSQINEFLLDSIEVDQKVKITKKVGGEEEWIGTIREIGKLPVGDDQGDQMMDYYGESNPQSSNYPFTVLIEDHEGLEIGFHVNVEPISEEVGNQASNVVRVMQDFVVFDEDTPYVWLVNEEEEATKQVVETGAEFEEDYTIEIVSGVTLEDYLVYPDESVTEGKKVAIYHDSFE</sequence>
<comment type="subcellular location">
    <subcellularLocation>
        <location evidence="1">Cell envelope</location>
    </subcellularLocation>
</comment>
<dbReference type="Gene3D" id="2.40.420.20">
    <property type="match status" value="1"/>
</dbReference>
<evidence type="ECO:0000259" key="4">
    <source>
        <dbReference type="Pfam" id="PF25982"/>
    </source>
</evidence>
<evidence type="ECO:0000313" key="7">
    <source>
        <dbReference type="EMBL" id="MDV2682903.1"/>
    </source>
</evidence>
<dbReference type="RefSeq" id="WP_317120236.1">
    <property type="nucleotide sequence ID" value="NZ_JAWJBA010000001.1"/>
</dbReference>
<evidence type="ECO:0000256" key="2">
    <source>
        <dbReference type="ARBA" id="ARBA00023054"/>
    </source>
</evidence>
<comment type="caution">
    <text evidence="7">The sequence shown here is derived from an EMBL/GenBank/DDBJ whole genome shotgun (WGS) entry which is preliminary data.</text>
</comment>
<keyword evidence="8" id="KW-1185">Reference proteome</keyword>
<dbReference type="PANTHER" id="PTHR32347">
    <property type="entry name" value="EFFLUX SYSTEM COMPONENT YKNX-RELATED"/>
    <property type="match status" value="1"/>
</dbReference>
<feature type="coiled-coil region" evidence="3">
    <location>
        <begin position="126"/>
        <end position="183"/>
    </location>
</feature>
<gene>
    <name evidence="7" type="ORF">RYX56_00800</name>
</gene>
<evidence type="ECO:0000259" key="6">
    <source>
        <dbReference type="Pfam" id="PF25990"/>
    </source>
</evidence>
<feature type="domain" description="YknX-like barrel-sandwich hybrid" evidence="5">
    <location>
        <begin position="71"/>
        <end position="221"/>
    </location>
</feature>
<proteinExistence type="predicted"/>
<dbReference type="InterPro" id="IPR050465">
    <property type="entry name" value="UPF0194_transport"/>
</dbReference>
<protein>
    <submittedName>
        <fullName evidence="7">Efflux RND transporter periplasmic adaptor subunit</fullName>
    </submittedName>
</protein>
<dbReference type="InterPro" id="IPR058636">
    <property type="entry name" value="Beta-barrel_YknX"/>
</dbReference>